<accession>A0A7S4D0A2</accession>
<protein>
    <submittedName>
        <fullName evidence="1">Uncharacterized protein</fullName>
    </submittedName>
</protein>
<proteinExistence type="predicted"/>
<reference evidence="1" key="1">
    <citation type="submission" date="2021-01" db="EMBL/GenBank/DDBJ databases">
        <authorList>
            <person name="Corre E."/>
            <person name="Pelletier E."/>
            <person name="Niang G."/>
            <person name="Scheremetjew M."/>
            <person name="Finn R."/>
            <person name="Kale V."/>
            <person name="Holt S."/>
            <person name="Cochrane G."/>
            <person name="Meng A."/>
            <person name="Brown T."/>
            <person name="Cohen L."/>
        </authorList>
    </citation>
    <scope>NUCLEOTIDE SEQUENCE</scope>
    <source>
        <strain evidence="1">CCMP1594</strain>
    </source>
</reference>
<name>A0A7S4D0A2_9EUGL</name>
<dbReference type="AlphaFoldDB" id="A0A7S4D0A2"/>
<sequence>MASRRADLRPAGQQLEFFVALECAWLHCCIRNRADFSGQGFVQQHSSHSLQRDAVSCEMGICLGSNGPVAIKVWFHESWLFNPLFCRTGLIEKAPCCVACVSCTEQLELLLELKL</sequence>
<gene>
    <name evidence="1" type="ORF">EGYM00163_LOCUS23163</name>
</gene>
<organism evidence="1">
    <name type="scientific">Eutreptiella gymnastica</name>
    <dbReference type="NCBI Taxonomy" id="73025"/>
    <lineage>
        <taxon>Eukaryota</taxon>
        <taxon>Discoba</taxon>
        <taxon>Euglenozoa</taxon>
        <taxon>Euglenida</taxon>
        <taxon>Spirocuta</taxon>
        <taxon>Euglenophyceae</taxon>
        <taxon>Eutreptiales</taxon>
        <taxon>Eutreptiaceae</taxon>
        <taxon>Eutreptiella</taxon>
    </lineage>
</organism>
<evidence type="ECO:0000313" key="1">
    <source>
        <dbReference type="EMBL" id="CAE0812013.1"/>
    </source>
</evidence>
<dbReference type="EMBL" id="HBJA01065711">
    <property type="protein sequence ID" value="CAE0812013.1"/>
    <property type="molecule type" value="Transcribed_RNA"/>
</dbReference>